<proteinExistence type="predicted"/>
<accession>M5UE38</accession>
<feature type="compositionally biased region" description="Low complexity" evidence="2">
    <location>
        <begin position="709"/>
        <end position="720"/>
    </location>
</feature>
<feature type="coiled-coil region" evidence="1">
    <location>
        <begin position="918"/>
        <end position="945"/>
    </location>
</feature>
<keyword evidence="3" id="KW-1133">Transmembrane helix</keyword>
<dbReference type="Proteomes" id="UP000011885">
    <property type="component" value="Unassembled WGS sequence"/>
</dbReference>
<feature type="compositionally biased region" description="Low complexity" evidence="2">
    <location>
        <begin position="563"/>
        <end position="594"/>
    </location>
</feature>
<name>M5UE38_9BACT</name>
<feature type="compositionally biased region" description="Low complexity" evidence="2">
    <location>
        <begin position="644"/>
        <end position="666"/>
    </location>
</feature>
<evidence type="ECO:0000256" key="1">
    <source>
        <dbReference type="SAM" id="Coils"/>
    </source>
</evidence>
<feature type="compositionally biased region" description="Basic and acidic residues" evidence="2">
    <location>
        <begin position="683"/>
        <end position="694"/>
    </location>
</feature>
<dbReference type="RefSeq" id="WP_008678141.1">
    <property type="nucleotide sequence ID" value="NZ_ANOH01000169.1"/>
</dbReference>
<dbReference type="OrthoDB" id="257350at2"/>
<comment type="caution">
    <text evidence="4">The sequence shown here is derived from an EMBL/GenBank/DDBJ whole genome shotgun (WGS) entry which is preliminary data.</text>
</comment>
<feature type="compositionally biased region" description="Low complexity" evidence="2">
    <location>
        <begin position="533"/>
        <end position="545"/>
    </location>
</feature>
<evidence type="ECO:0000256" key="2">
    <source>
        <dbReference type="SAM" id="MobiDB-lite"/>
    </source>
</evidence>
<evidence type="ECO:0000313" key="5">
    <source>
        <dbReference type="Proteomes" id="UP000011885"/>
    </source>
</evidence>
<evidence type="ECO:0000313" key="4">
    <source>
        <dbReference type="EMBL" id="EMI56126.1"/>
    </source>
</evidence>
<keyword evidence="3" id="KW-0812">Transmembrane</keyword>
<feature type="transmembrane region" description="Helical" evidence="3">
    <location>
        <begin position="160"/>
        <end position="177"/>
    </location>
</feature>
<dbReference type="PATRIC" id="fig|1263870.3.peg.2618"/>
<sequence>MITAAKPEPVSNRVRDRLDRLHGARQSNRVIHTLAWTLAALLLASAVALALDATFGWWSKPVRVFLSATVAALTVSVAAIGIRRLLSPRKDLELARVADSQTPSLEERLQTVLSTSSGIKLDRDGKRTGFDPVMFNLVASETDTLIDELKPKEAAKESSLRWPLLIAATGLVGWLLVTMQVGSDIRVLVARLVAPTADITRHELHNLPGDQVIASDEPWQIELTASGPPTDTVVLERVFDAEPQTTANGDSLQSEKDTLPVHESVTLSPKRGSENQFRFRQRRLSRSFRYRLAAGDLRTRWYDVTVADRPRISSVSLTVTPPSYAQLSATTHSRLPNRLTVIEGSTVEITVTGFGQIDQAMLLIEGQSPRTMWSDNGKTFSVSVAADSEMTLSPQLIEPHGLVNRRSPSCRVLTRRDLPPTVRIKTPRPDQKVRPDDKVTLTFQATDDVGLAKAQLVIESESEDATVKTLDIIELPVPMKDGEPIQKWNGKTEIDLSQYGLSEGQTLRYRIEAYDTKQSAIVEASAQSDSEDTPQTQTSSAASESQPRDSILSNDQATEESAADASQSNESASENNKQTSPSMSDTPSSSSADTSESETAETQSTADNRSQPESTDSTSQTPQPNVAQASDETQESDDSKDQTSDQTNQTISAMSAADAQQTDSAAPVNDMPPSGQQASSQQSDKDATKDDTSEKASATTSSNDENPPSSQAQEDAASADKPNSTTTAGSSQNSPSDQQSSAPGAQRSPPADSSDDDEQQSPDENLSTPPDGMTRRGLDVPQPGSSQQMRLQITETIGSFEGTARRKTEIAVAATIHRVEDELDNARQRLSKVLKTQTQTNAWNDELQVDVNQAHSHLLSAIDAVKSLLSRTKGTPYAFIGVQLAEITHTHIRPAEEDAGSVVNVSGDTRTALVMASRQQTIRAIERLRELYKTFEKAKKDFEKADNIEQIQKMYRVYLEDSLAELSKATKDDPEGLRRTMAELDVDEDYLERLQEVLKMQNELRAELARLLADDPRLMRRYFQNFGEKGQSIRSQLFALADQQSTLHQQLTQYADSESEETLERLLLQHAQELATESLDLVQRAFEIEETFETWLPLRDSESSTVSITRDAFLESTSTAAMITSHYEIAPGSTLLIGDATWPMAQDALTRVSTSMTKLIESLDQVAAQLGVLAQSDEQYASNALRRIVELSEMRDDASRWNRKAAFLSRKEFSPAIGVDQSTIAVETHVLTDKLTGLQAELAGLLDGETGMLPQSIADRCNVLLAKLDRDVEPVQLAAIRALQQSTIAKATVRTQMAAESLDDARELLDAVLSEVIEQLDKLPPDPLADLLDDPTLDEILAILEQERDFAELLGIPSRPTNLQIVNDWANGGKGPGGAGRARLIAMIRAAMNAEGKKSKKALDRAKQLLMNAGVPRTNEMDDVDRRTGGAFGWNIVRSRLSSGLLQGSDGLPPEAYRKSIDRYFELISGSIESPTPDSSPP</sequence>
<feature type="compositionally biased region" description="Polar residues" evidence="2">
    <location>
        <begin position="695"/>
        <end position="708"/>
    </location>
</feature>
<keyword evidence="3" id="KW-0472">Membrane</keyword>
<feature type="compositionally biased region" description="Polar residues" evidence="2">
    <location>
        <begin position="608"/>
        <end position="631"/>
    </location>
</feature>
<keyword evidence="5" id="KW-1185">Reference proteome</keyword>
<feature type="transmembrane region" description="Helical" evidence="3">
    <location>
        <begin position="64"/>
        <end position="86"/>
    </location>
</feature>
<feature type="region of interest" description="Disordered" evidence="2">
    <location>
        <begin position="523"/>
        <end position="788"/>
    </location>
</feature>
<gene>
    <name evidence="4" type="ORF">RSSM_02461</name>
</gene>
<dbReference type="EMBL" id="ANOH01000169">
    <property type="protein sequence ID" value="EMI56126.1"/>
    <property type="molecule type" value="Genomic_DNA"/>
</dbReference>
<protein>
    <submittedName>
        <fullName evidence="4">Myosin heavy chain</fullName>
    </submittedName>
</protein>
<reference evidence="4 5" key="1">
    <citation type="journal article" date="2013" name="Mar. Genomics">
        <title>Expression of sulfatases in Rhodopirellula baltica and the diversity of sulfatases in the genus Rhodopirellula.</title>
        <authorList>
            <person name="Wegner C.E."/>
            <person name="Richter-Heitmann T."/>
            <person name="Klindworth A."/>
            <person name="Klockow C."/>
            <person name="Richter M."/>
            <person name="Achstetter T."/>
            <person name="Glockner F.O."/>
            <person name="Harder J."/>
        </authorList>
    </citation>
    <scope>NUCLEOTIDE SEQUENCE [LARGE SCALE GENOMIC DNA]</scope>
    <source>
        <strain evidence="4 5">SM41</strain>
    </source>
</reference>
<keyword evidence="1" id="KW-0175">Coiled coil</keyword>
<feature type="transmembrane region" description="Helical" evidence="3">
    <location>
        <begin position="34"/>
        <end position="58"/>
    </location>
</feature>
<evidence type="ECO:0000256" key="3">
    <source>
        <dbReference type="SAM" id="Phobius"/>
    </source>
</evidence>
<organism evidence="4 5">
    <name type="scientific">Rhodopirellula sallentina SM41</name>
    <dbReference type="NCBI Taxonomy" id="1263870"/>
    <lineage>
        <taxon>Bacteria</taxon>
        <taxon>Pseudomonadati</taxon>
        <taxon>Planctomycetota</taxon>
        <taxon>Planctomycetia</taxon>
        <taxon>Pirellulales</taxon>
        <taxon>Pirellulaceae</taxon>
        <taxon>Rhodopirellula</taxon>
    </lineage>
</organism>
<feature type="compositionally biased region" description="Low complexity" evidence="2">
    <location>
        <begin position="730"/>
        <end position="752"/>
    </location>
</feature>